<keyword evidence="1" id="KW-1015">Disulfide bond</keyword>
<dbReference type="PANTHER" id="PTHR24256">
    <property type="entry name" value="TRYPTASE-RELATED"/>
    <property type="match status" value="1"/>
</dbReference>
<proteinExistence type="inferred from homology"/>
<evidence type="ECO:0000313" key="5">
    <source>
        <dbReference type="EMBL" id="TDG44853.1"/>
    </source>
</evidence>
<dbReference type="InterPro" id="IPR018114">
    <property type="entry name" value="TRYPSIN_HIS"/>
</dbReference>
<evidence type="ECO:0000256" key="3">
    <source>
        <dbReference type="SAM" id="SignalP"/>
    </source>
</evidence>
<dbReference type="FunFam" id="2.40.10.10:FF:000068">
    <property type="entry name" value="transmembrane protease serine 2"/>
    <property type="match status" value="1"/>
</dbReference>
<dbReference type="InterPro" id="IPR009003">
    <property type="entry name" value="Peptidase_S1_PA"/>
</dbReference>
<dbReference type="InterPro" id="IPR043504">
    <property type="entry name" value="Peptidase_S1_PA_chymotrypsin"/>
</dbReference>
<accession>A0A484B7U3</accession>
<gene>
    <name evidence="5" type="ORF">AWZ03_008750</name>
</gene>
<evidence type="ECO:0000313" key="6">
    <source>
        <dbReference type="Proteomes" id="UP000295192"/>
    </source>
</evidence>
<comment type="similarity">
    <text evidence="2">Belongs to the peptidase S1 family. CLIP subfamily.</text>
</comment>
<keyword evidence="6" id="KW-1185">Reference proteome</keyword>
<dbReference type="OMA" id="QVKTCYG"/>
<evidence type="ECO:0000256" key="2">
    <source>
        <dbReference type="ARBA" id="ARBA00024195"/>
    </source>
</evidence>
<dbReference type="OrthoDB" id="10061449at2759"/>
<dbReference type="EMBL" id="LSRL02000093">
    <property type="protein sequence ID" value="TDG44853.1"/>
    <property type="molecule type" value="Genomic_DNA"/>
</dbReference>
<dbReference type="InterPro" id="IPR001254">
    <property type="entry name" value="Trypsin_dom"/>
</dbReference>
<dbReference type="SUPFAM" id="SSF50494">
    <property type="entry name" value="Trypsin-like serine proteases"/>
    <property type="match status" value="1"/>
</dbReference>
<reference evidence="5 6" key="1">
    <citation type="journal article" date="2019" name="J. Hered.">
        <title>An Improved Genome Assembly for Drosophila navojoa, the Basal Species in the mojavensis Cluster.</title>
        <authorList>
            <person name="Vanderlinde T."/>
            <person name="Dupim E.G."/>
            <person name="Nazario-Yepiz N.O."/>
            <person name="Carvalho A.B."/>
        </authorList>
    </citation>
    <scope>NUCLEOTIDE SEQUENCE [LARGE SCALE GENOMIC DNA]</scope>
    <source>
        <strain evidence="5">Navoj_Jal97</strain>
        <tissue evidence="5">Whole organism</tissue>
    </source>
</reference>
<dbReference type="GO" id="GO:0004252">
    <property type="term" value="F:serine-type endopeptidase activity"/>
    <property type="evidence" value="ECO:0007669"/>
    <property type="project" value="InterPro"/>
</dbReference>
<comment type="caution">
    <text evidence="5">The sequence shown here is derived from an EMBL/GenBank/DDBJ whole genome shotgun (WGS) entry which is preliminary data.</text>
</comment>
<keyword evidence="3" id="KW-0732">Signal</keyword>
<dbReference type="Gene3D" id="2.40.10.10">
    <property type="entry name" value="Trypsin-like serine proteases"/>
    <property type="match status" value="1"/>
</dbReference>
<dbReference type="Proteomes" id="UP000295192">
    <property type="component" value="Unassembled WGS sequence"/>
</dbReference>
<dbReference type="PRINTS" id="PR00722">
    <property type="entry name" value="CHYMOTRYPSIN"/>
</dbReference>
<dbReference type="PROSITE" id="PS50240">
    <property type="entry name" value="TRYPSIN_DOM"/>
    <property type="match status" value="1"/>
</dbReference>
<dbReference type="SMART" id="SM00020">
    <property type="entry name" value="Tryp_SPc"/>
    <property type="match status" value="1"/>
</dbReference>
<dbReference type="InterPro" id="IPR051487">
    <property type="entry name" value="Ser/Thr_Proteases_Immune/Dev"/>
</dbReference>
<feature type="signal peptide" evidence="3">
    <location>
        <begin position="1"/>
        <end position="19"/>
    </location>
</feature>
<organism evidence="5 6">
    <name type="scientific">Drosophila navojoa</name>
    <name type="common">Fruit fly</name>
    <dbReference type="NCBI Taxonomy" id="7232"/>
    <lineage>
        <taxon>Eukaryota</taxon>
        <taxon>Metazoa</taxon>
        <taxon>Ecdysozoa</taxon>
        <taxon>Arthropoda</taxon>
        <taxon>Hexapoda</taxon>
        <taxon>Insecta</taxon>
        <taxon>Pterygota</taxon>
        <taxon>Neoptera</taxon>
        <taxon>Endopterygota</taxon>
        <taxon>Diptera</taxon>
        <taxon>Brachycera</taxon>
        <taxon>Muscomorpha</taxon>
        <taxon>Ephydroidea</taxon>
        <taxon>Drosophilidae</taxon>
        <taxon>Drosophila</taxon>
    </lineage>
</organism>
<dbReference type="AlphaFoldDB" id="A0A484B7U3"/>
<feature type="chain" id="PRO_5019854928" description="Peptidase S1 domain-containing protein" evidence="3">
    <location>
        <begin position="20"/>
        <end position="317"/>
    </location>
</feature>
<dbReference type="PROSITE" id="PS00134">
    <property type="entry name" value="TRYPSIN_HIS"/>
    <property type="match status" value="1"/>
</dbReference>
<evidence type="ECO:0000259" key="4">
    <source>
        <dbReference type="PROSITE" id="PS50240"/>
    </source>
</evidence>
<feature type="domain" description="Peptidase S1" evidence="4">
    <location>
        <begin position="74"/>
        <end position="311"/>
    </location>
</feature>
<dbReference type="CDD" id="cd00190">
    <property type="entry name" value="Tryp_SPc"/>
    <property type="match status" value="1"/>
</dbReference>
<evidence type="ECO:0000256" key="1">
    <source>
        <dbReference type="ARBA" id="ARBA00023157"/>
    </source>
</evidence>
<dbReference type="STRING" id="7232.A0A484B7U3"/>
<sequence length="317" mass="34817">MLTVKICIALLPFLALVRANAIGQQPQLQHLLSEHFEELAKAIKGDEKGTEPRLVERTMQKIKDDLAMEMSARIIGGYDVQGVDNAPYLVSLSLTPLIYSHQCAGAIIGKRWVLTAGHCVEELRRFNGDVIGIPIYAGLSNRSNVSDAQVRLVDFAATHRQFNGAAGSDNIALLHVSQSFVYSNRVQQIALPDLDEDYSNKTAALYGWGLTTADGDEYSKKLQYGFAPLLNSDQCAKLLPSDAPLTRKQVCTQVKACYGDGGSPLVYWPLTGPAELVGLGSWSYMPCGYADRPTVYTSVPAYVDWIYQVISAYYQLN</sequence>
<dbReference type="Pfam" id="PF00089">
    <property type="entry name" value="Trypsin"/>
    <property type="match status" value="1"/>
</dbReference>
<protein>
    <recommendedName>
        <fullName evidence="4">Peptidase S1 domain-containing protein</fullName>
    </recommendedName>
</protein>
<dbReference type="InterPro" id="IPR001314">
    <property type="entry name" value="Peptidase_S1A"/>
</dbReference>
<dbReference type="GO" id="GO:0006508">
    <property type="term" value="P:proteolysis"/>
    <property type="evidence" value="ECO:0007669"/>
    <property type="project" value="InterPro"/>
</dbReference>
<name>A0A484B7U3_DRONA</name>